<dbReference type="EMBL" id="JARBHB010000014">
    <property type="protein sequence ID" value="KAJ8869272.1"/>
    <property type="molecule type" value="Genomic_DNA"/>
</dbReference>
<evidence type="ECO:0000256" key="1">
    <source>
        <dbReference type="SAM" id="MobiDB-lite"/>
    </source>
</evidence>
<organism evidence="2 3">
    <name type="scientific">Dryococelus australis</name>
    <dbReference type="NCBI Taxonomy" id="614101"/>
    <lineage>
        <taxon>Eukaryota</taxon>
        <taxon>Metazoa</taxon>
        <taxon>Ecdysozoa</taxon>
        <taxon>Arthropoda</taxon>
        <taxon>Hexapoda</taxon>
        <taxon>Insecta</taxon>
        <taxon>Pterygota</taxon>
        <taxon>Neoptera</taxon>
        <taxon>Polyneoptera</taxon>
        <taxon>Phasmatodea</taxon>
        <taxon>Verophasmatodea</taxon>
        <taxon>Anareolatae</taxon>
        <taxon>Phasmatidae</taxon>
        <taxon>Eurycanthinae</taxon>
        <taxon>Dryococelus</taxon>
    </lineage>
</organism>
<gene>
    <name evidence="2" type="ORF">PR048_030844</name>
</gene>
<evidence type="ECO:0000313" key="3">
    <source>
        <dbReference type="Proteomes" id="UP001159363"/>
    </source>
</evidence>
<comment type="caution">
    <text evidence="2">The sequence shown here is derived from an EMBL/GenBank/DDBJ whole genome shotgun (WGS) entry which is preliminary data.</text>
</comment>
<keyword evidence="3" id="KW-1185">Reference proteome</keyword>
<feature type="compositionally biased region" description="Basic and acidic residues" evidence="1">
    <location>
        <begin position="11"/>
        <end position="24"/>
    </location>
</feature>
<sequence length="367" mass="41474">MRAIEVNMKQRRNEVAGETGDPRENSPTNGIVRHDSPCEKKLNRLAACTLPTCRRCLSVDTETGEDKVDCAYKMRSRHSANTVGCSWYNEHFRNQPLPAYIVLTRKLTGMRPACIESSKEFSIVPYRLSFRQIVREHHKAQLPKGHTTINKGNSGFRFVTHSRFLLLLGEGFPPVWTFFPAFEAEKCTNNKGDYVTARVGTVAAKRKYLNWRAVFSSSAWSLQEESTQCPGVVSFVPGWYILEMRRFEQWFAAILEYSEKAFQAAVAERLDCFPSSSSSQVTPGFSQMGIVQVDASDRWVFSGISRFPRPCMPVRGVDARESVVCWIRTEASNWLCVGRPQEIFFECFGFSGSKANGPDPGHLAQSH</sequence>
<name>A0ABQ9GA12_9NEOP</name>
<evidence type="ECO:0000313" key="2">
    <source>
        <dbReference type="EMBL" id="KAJ8869272.1"/>
    </source>
</evidence>
<reference evidence="2 3" key="1">
    <citation type="submission" date="2023-02" db="EMBL/GenBank/DDBJ databases">
        <title>LHISI_Scaffold_Assembly.</title>
        <authorList>
            <person name="Stuart O.P."/>
            <person name="Cleave R."/>
            <person name="Magrath M.J.L."/>
            <person name="Mikheyev A.S."/>
        </authorList>
    </citation>
    <scope>NUCLEOTIDE SEQUENCE [LARGE SCALE GENOMIC DNA]</scope>
    <source>
        <strain evidence="2">Daus_M_001</strain>
        <tissue evidence="2">Leg muscle</tissue>
    </source>
</reference>
<protein>
    <submittedName>
        <fullName evidence="2">Uncharacterized protein</fullName>
    </submittedName>
</protein>
<proteinExistence type="predicted"/>
<accession>A0ABQ9GA12</accession>
<dbReference type="Proteomes" id="UP001159363">
    <property type="component" value="Chromosome 13"/>
</dbReference>
<feature type="region of interest" description="Disordered" evidence="1">
    <location>
        <begin position="1"/>
        <end position="33"/>
    </location>
</feature>